<gene>
    <name evidence="2" type="ORF">MYP_219</name>
</gene>
<evidence type="ECO:0000259" key="1">
    <source>
        <dbReference type="Pfam" id="PF12146"/>
    </source>
</evidence>
<dbReference type="PANTHER" id="PTHR12277:SF81">
    <property type="entry name" value="PROTEIN ABHD13"/>
    <property type="match status" value="1"/>
</dbReference>
<dbReference type="InterPro" id="IPR029058">
    <property type="entry name" value="AB_hydrolase_fold"/>
</dbReference>
<dbReference type="SUPFAM" id="SSF53474">
    <property type="entry name" value="alpha/beta-Hydrolases"/>
    <property type="match status" value="1"/>
</dbReference>
<proteinExistence type="predicted"/>
<evidence type="ECO:0000313" key="3">
    <source>
        <dbReference type="Proteomes" id="UP000030185"/>
    </source>
</evidence>
<evidence type="ECO:0000313" key="2">
    <source>
        <dbReference type="EMBL" id="GAL82993.1"/>
    </source>
</evidence>
<dbReference type="OrthoDB" id="9777090at2"/>
<dbReference type="AlphaFoldDB" id="A0A098L9W3"/>
<keyword evidence="2" id="KW-0378">Hydrolase</keyword>
<dbReference type="PANTHER" id="PTHR12277">
    <property type="entry name" value="ALPHA/BETA HYDROLASE DOMAIN-CONTAINING PROTEIN"/>
    <property type="match status" value="1"/>
</dbReference>
<sequence length="267" mass="31487">MKLLILLLIFLAVLYLVATIAVWYFQEKFIFLPEKLSRTFEFKFKHPYKELFITTKDAVLNALYFQHPSSKGIIFYLHGNAGSMRTWAEISDIFLSRGYSFFIFDYRGYGKSTGKISKKDIYRDSSLMYEYASRLEPEKKMIIYGRSLGSGFAAKLSIRKRPEKLILETPYYSMQEMARLQMPFFPIKLILRYKIPTYKWLPKIQCPILIIHGTEDELIPYEQAFKLKQFLKKTDCFVTIKKGMHGNISTYSMYHNSLDEFLTNETT</sequence>
<dbReference type="EMBL" id="BBLT01000001">
    <property type="protein sequence ID" value="GAL82993.1"/>
    <property type="molecule type" value="Genomic_DNA"/>
</dbReference>
<reference evidence="2 3" key="1">
    <citation type="submission" date="2014-09" db="EMBL/GenBank/DDBJ databases">
        <title>Sporocytophaga myxococcoides PG-01 genome sequencing.</title>
        <authorList>
            <person name="Liu L."/>
            <person name="Gao P.J."/>
            <person name="Chen G.J."/>
            <person name="Wang L.S."/>
        </authorList>
    </citation>
    <scope>NUCLEOTIDE SEQUENCE [LARGE SCALE GENOMIC DNA]</scope>
    <source>
        <strain evidence="2 3">PG-01</strain>
    </source>
</reference>
<feature type="domain" description="Serine aminopeptidase S33" evidence="1">
    <location>
        <begin position="69"/>
        <end position="178"/>
    </location>
</feature>
<dbReference type="GO" id="GO:0016787">
    <property type="term" value="F:hydrolase activity"/>
    <property type="evidence" value="ECO:0007669"/>
    <property type="project" value="UniProtKB-KW"/>
</dbReference>
<accession>A0A098L9W3</accession>
<keyword evidence="3" id="KW-1185">Reference proteome</keyword>
<dbReference type="STRING" id="153721.MYP_219"/>
<dbReference type="InterPro" id="IPR022742">
    <property type="entry name" value="Hydrolase_4"/>
</dbReference>
<name>A0A098L9W3_9BACT</name>
<dbReference type="eggNOG" id="COG1073">
    <property type="taxonomic scope" value="Bacteria"/>
</dbReference>
<dbReference type="Proteomes" id="UP000030185">
    <property type="component" value="Unassembled WGS sequence"/>
</dbReference>
<dbReference type="Pfam" id="PF12146">
    <property type="entry name" value="Hydrolase_4"/>
    <property type="match status" value="1"/>
</dbReference>
<comment type="caution">
    <text evidence="2">The sequence shown here is derived from an EMBL/GenBank/DDBJ whole genome shotgun (WGS) entry which is preliminary data.</text>
</comment>
<dbReference type="Gene3D" id="3.40.50.1820">
    <property type="entry name" value="alpha/beta hydrolase"/>
    <property type="match status" value="1"/>
</dbReference>
<protein>
    <submittedName>
        <fullName evidence="2">Hydrolase</fullName>
    </submittedName>
</protein>
<dbReference type="RefSeq" id="WP_045457261.1">
    <property type="nucleotide sequence ID" value="NZ_BBLT01000001.1"/>
</dbReference>
<organism evidence="2 3">
    <name type="scientific">Sporocytophaga myxococcoides</name>
    <dbReference type="NCBI Taxonomy" id="153721"/>
    <lineage>
        <taxon>Bacteria</taxon>
        <taxon>Pseudomonadati</taxon>
        <taxon>Bacteroidota</taxon>
        <taxon>Cytophagia</taxon>
        <taxon>Cytophagales</taxon>
        <taxon>Cytophagaceae</taxon>
        <taxon>Sporocytophaga</taxon>
    </lineage>
</organism>